<dbReference type="EMBL" id="CP064936">
    <property type="protein sequence ID" value="QQA00027.1"/>
    <property type="molecule type" value="Genomic_DNA"/>
</dbReference>
<dbReference type="Proteomes" id="UP000595224">
    <property type="component" value="Chromosome"/>
</dbReference>
<dbReference type="RefSeq" id="WP_198441902.1">
    <property type="nucleotide sequence ID" value="NZ_CBCSHE010000033.1"/>
</dbReference>
<gene>
    <name evidence="2" type="ORF">IWA51_01505</name>
    <name evidence="1" type="ORF">IWA51_06985</name>
</gene>
<accession>A0A7T3V3Z0</accession>
<reference evidence="1 3" key="1">
    <citation type="submission" date="2020-11" db="EMBL/GenBank/DDBJ databases">
        <title>Treponema Peruensis nv. sp., first commensal Treponema isolated from human feces.</title>
        <authorList>
            <person name="Belkhou C."/>
            <person name="Raes J."/>
        </authorList>
    </citation>
    <scope>NUCLEOTIDE SEQUENCE [LARGE SCALE GENOMIC DNA]</scope>
    <source>
        <strain evidence="1 3">RCC2812</strain>
    </source>
</reference>
<sequence>MNKRRIVFSNIKVDVDEKRIMERVAENATMAQKALDSQVLKDSNYFIPVYTGTLKKSGIMNTVPGSGKVIWHTPYAKAQYYGDDFDHSKQDNPNACSRWFEAAKARFLKKWRKLIDEYI</sequence>
<evidence type="ECO:0000313" key="1">
    <source>
        <dbReference type="EMBL" id="QQA00027.1"/>
    </source>
</evidence>
<evidence type="ECO:0000313" key="2">
    <source>
        <dbReference type="EMBL" id="QQA01324.1"/>
    </source>
</evidence>
<name>A0A7T3V3Z0_9SPIR</name>
<dbReference type="AlphaFoldDB" id="A0A7T3V3Z0"/>
<keyword evidence="3" id="KW-1185">Reference proteome</keyword>
<organism evidence="1 3">
    <name type="scientific">Treponema peruense</name>
    <dbReference type="NCBI Taxonomy" id="2787628"/>
    <lineage>
        <taxon>Bacteria</taxon>
        <taxon>Pseudomonadati</taxon>
        <taxon>Spirochaetota</taxon>
        <taxon>Spirochaetia</taxon>
        <taxon>Spirochaetales</taxon>
        <taxon>Treponemataceae</taxon>
        <taxon>Treponema</taxon>
    </lineage>
</organism>
<evidence type="ECO:0000313" key="3">
    <source>
        <dbReference type="Proteomes" id="UP000595224"/>
    </source>
</evidence>
<proteinExistence type="predicted"/>
<dbReference type="KEGG" id="tper:IWA51_06985"/>
<dbReference type="KEGG" id="tper:IWA51_01505"/>
<protein>
    <submittedName>
        <fullName evidence="1">Minor capsid protein</fullName>
    </submittedName>
</protein>
<dbReference type="EMBL" id="CP064936">
    <property type="protein sequence ID" value="QQA01324.1"/>
    <property type="molecule type" value="Genomic_DNA"/>
</dbReference>
<dbReference type="Pfam" id="PF11114">
    <property type="entry name" value="Minor_capsid_2"/>
    <property type="match status" value="1"/>
</dbReference>
<dbReference type="InterPro" id="IPR021080">
    <property type="entry name" value="Minor_capsid_protein"/>
</dbReference>